<accession>A0A085V7R0</accession>
<dbReference type="AlphaFoldDB" id="A0A085V7R0"/>
<dbReference type="Proteomes" id="UP000028643">
    <property type="component" value="Unassembled WGS sequence"/>
</dbReference>
<comment type="caution">
    <text evidence="1">The sequence shown here is derived from an EMBL/GenBank/DDBJ whole genome shotgun (WGS) entry which is preliminary data.</text>
</comment>
<evidence type="ECO:0000313" key="2">
    <source>
        <dbReference type="Proteomes" id="UP000028643"/>
    </source>
</evidence>
<reference evidence="1 2" key="1">
    <citation type="submission" date="2014-07" db="EMBL/GenBank/DDBJ databases">
        <title>Draft Genome Sequences of Environmental Pseudomonas syringae strains.</title>
        <authorList>
            <person name="Baltrus D.A."/>
            <person name="Berge O."/>
            <person name="Morris C."/>
        </authorList>
    </citation>
    <scope>NUCLEOTIDE SEQUENCE [LARGE SCALE GENOMIC DNA]</scope>
    <source>
        <strain evidence="1 2">CEB003</strain>
    </source>
</reference>
<proteinExistence type="predicted"/>
<gene>
    <name evidence="1" type="ORF">IV02_12885</name>
</gene>
<dbReference type="PATRIC" id="fig|317.174.peg.2647"/>
<dbReference type="EMBL" id="JPQT01000104">
    <property type="protein sequence ID" value="KFE51473.1"/>
    <property type="molecule type" value="Genomic_DNA"/>
</dbReference>
<name>A0A085V7R0_PSESX</name>
<dbReference type="InterPro" id="IPR019658">
    <property type="entry name" value="DUF2515"/>
</dbReference>
<protein>
    <submittedName>
        <fullName evidence="1">Uncharacterized protein</fullName>
    </submittedName>
</protein>
<dbReference type="RefSeq" id="WP_047575247.1">
    <property type="nucleotide sequence ID" value="NZ_JPQT01000104.1"/>
</dbReference>
<evidence type="ECO:0000313" key="1">
    <source>
        <dbReference type="EMBL" id="KFE51473.1"/>
    </source>
</evidence>
<sequence>MTQCFKDLECDTQVLNQNTKPISECEIRSQNLYDCDSDFIEVPILTCEGLWRIFQREAEEIVAPGGVLIADPKERNRAINAGYARLWLHDSRFQWAGLAAFASKQVGCGLLHAADSIDRIQAEYEARQKLHSLRLDSGLLPGERSQEHQAAILEHQQADARNPVPAVDWRFDGEPLSLVQQQLQHVYEMMALGNTTLFLDIYPLHMFYAKRGLAQLKQCLGKRAGIYGHQKFPVLWPIGNDKIVFGTAFTEILKGFETIENGQIAEGVRQLALHEQINILQPAMYSDSRLVTLLRANHVAYVTWFFSDTAQPIELTLASQCKKVDDVRTVGFSNSPYADLSQLDQRIPFVLKAATRFDELLHGETYSTITESIMEIANGGGVQ</sequence>
<dbReference type="Pfam" id="PF10720">
    <property type="entry name" value="DUF2515"/>
    <property type="match status" value="1"/>
</dbReference>
<organism evidence="1 2">
    <name type="scientific">Pseudomonas syringae</name>
    <dbReference type="NCBI Taxonomy" id="317"/>
    <lineage>
        <taxon>Bacteria</taxon>
        <taxon>Pseudomonadati</taxon>
        <taxon>Pseudomonadota</taxon>
        <taxon>Gammaproteobacteria</taxon>
        <taxon>Pseudomonadales</taxon>
        <taxon>Pseudomonadaceae</taxon>
        <taxon>Pseudomonas</taxon>
    </lineage>
</organism>